<evidence type="ECO:0000313" key="4">
    <source>
        <dbReference type="Proteomes" id="UP001176471"/>
    </source>
</evidence>
<sequence length="247" mass="25051">MKGAVVVTGAGSGMGRAVALSLLHKGRNVILVGRRPEALEETRALAPDPALALVASGDLGQVEGVEAVLARIGAQPLCGIIAAAGGQGDFKAGGSNAAAAEAAWLDALRKNLLTAILLIEAAMDRVENGGRIILIGSTAGLDGQGGPYATAKAALHGYGRDLARRTAPRQITVNTIAPGFVADTEFFDAGGYGDASQMVDGAAGQTLLRDVGRSVDIVSAVEWLLGEGGRWITGQTISVNGGTILMR</sequence>
<dbReference type="Pfam" id="PF13561">
    <property type="entry name" value="adh_short_C2"/>
    <property type="match status" value="1"/>
</dbReference>
<evidence type="ECO:0000256" key="1">
    <source>
        <dbReference type="ARBA" id="ARBA00006484"/>
    </source>
</evidence>
<comment type="caution">
    <text evidence="3">The sequence shown here is derived from an EMBL/GenBank/DDBJ whole genome shotgun (WGS) entry which is preliminary data.</text>
</comment>
<dbReference type="InterPro" id="IPR020904">
    <property type="entry name" value="Sc_DH/Rdtase_CS"/>
</dbReference>
<dbReference type="RefSeq" id="WP_304536030.1">
    <property type="nucleotide sequence ID" value="NZ_JAUQOM010000004.1"/>
</dbReference>
<dbReference type="Proteomes" id="UP001176471">
    <property type="component" value="Unassembled WGS sequence"/>
</dbReference>
<dbReference type="SUPFAM" id="SSF51735">
    <property type="entry name" value="NAD(P)-binding Rossmann-fold domains"/>
    <property type="match status" value="1"/>
</dbReference>
<keyword evidence="3" id="KW-0560">Oxidoreductase</keyword>
<dbReference type="Gene3D" id="3.40.50.720">
    <property type="entry name" value="NAD(P)-binding Rossmann-like Domain"/>
    <property type="match status" value="1"/>
</dbReference>
<protein>
    <submittedName>
        <fullName evidence="3">SDR family oxidoreductase</fullName>
        <ecNumber evidence="3">1.-.-.-</ecNumber>
    </submittedName>
</protein>
<accession>A0ABT8ZMA9</accession>
<name>A0ABT8ZMA9_9SPHN</name>
<dbReference type="EC" id="1.-.-.-" evidence="3"/>
<gene>
    <name evidence="3" type="ORF">Q4610_11180</name>
</gene>
<dbReference type="SMART" id="SM00822">
    <property type="entry name" value="PKS_KR"/>
    <property type="match status" value="1"/>
</dbReference>
<keyword evidence="4" id="KW-1185">Reference proteome</keyword>
<proteinExistence type="inferred from homology"/>
<reference evidence="3" key="1">
    <citation type="submission" date="2023-07" db="EMBL/GenBank/DDBJ databases">
        <title>Bacterial whole genome sequence for Sphingobium sp. HBC34.</title>
        <authorList>
            <person name="Le V."/>
            <person name="Ko S.-R."/>
            <person name="Ahn C.-Y."/>
            <person name="Oh H.-M."/>
        </authorList>
    </citation>
    <scope>NUCLEOTIDE SEQUENCE</scope>
    <source>
        <strain evidence="3">HBC34</strain>
    </source>
</reference>
<dbReference type="PANTHER" id="PTHR42760">
    <property type="entry name" value="SHORT-CHAIN DEHYDROGENASES/REDUCTASES FAMILY MEMBER"/>
    <property type="match status" value="1"/>
</dbReference>
<dbReference type="CDD" id="cd05233">
    <property type="entry name" value="SDR_c"/>
    <property type="match status" value="1"/>
</dbReference>
<comment type="similarity">
    <text evidence="1">Belongs to the short-chain dehydrogenases/reductases (SDR) family.</text>
</comment>
<dbReference type="InterPro" id="IPR057326">
    <property type="entry name" value="KR_dom"/>
</dbReference>
<dbReference type="EMBL" id="JAUQOM010000004">
    <property type="protein sequence ID" value="MDO7835606.1"/>
    <property type="molecule type" value="Genomic_DNA"/>
</dbReference>
<dbReference type="InterPro" id="IPR036291">
    <property type="entry name" value="NAD(P)-bd_dom_sf"/>
</dbReference>
<dbReference type="InterPro" id="IPR002347">
    <property type="entry name" value="SDR_fam"/>
</dbReference>
<feature type="domain" description="Ketoreductase" evidence="2">
    <location>
        <begin position="3"/>
        <end position="184"/>
    </location>
</feature>
<evidence type="ECO:0000259" key="2">
    <source>
        <dbReference type="SMART" id="SM00822"/>
    </source>
</evidence>
<dbReference type="PROSITE" id="PS00061">
    <property type="entry name" value="ADH_SHORT"/>
    <property type="match status" value="1"/>
</dbReference>
<dbReference type="PANTHER" id="PTHR42760:SF40">
    <property type="entry name" value="3-OXOACYL-[ACYL-CARRIER-PROTEIN] REDUCTASE, CHLOROPLASTIC"/>
    <property type="match status" value="1"/>
</dbReference>
<organism evidence="3 4">
    <name type="scientific">Sphingobium cyanobacteriorum</name>
    <dbReference type="NCBI Taxonomy" id="3063954"/>
    <lineage>
        <taxon>Bacteria</taxon>
        <taxon>Pseudomonadati</taxon>
        <taxon>Pseudomonadota</taxon>
        <taxon>Alphaproteobacteria</taxon>
        <taxon>Sphingomonadales</taxon>
        <taxon>Sphingomonadaceae</taxon>
        <taxon>Sphingobium</taxon>
    </lineage>
</organism>
<dbReference type="GO" id="GO:0016491">
    <property type="term" value="F:oxidoreductase activity"/>
    <property type="evidence" value="ECO:0007669"/>
    <property type="project" value="UniProtKB-KW"/>
</dbReference>
<dbReference type="PRINTS" id="PR00081">
    <property type="entry name" value="GDHRDH"/>
</dbReference>
<evidence type="ECO:0000313" key="3">
    <source>
        <dbReference type="EMBL" id="MDO7835606.1"/>
    </source>
</evidence>